<gene>
    <name evidence="3" type="ORF">PCAR00345_LOCUS36918</name>
    <name evidence="4" type="ORF">PCAR00345_LOCUS36919</name>
</gene>
<dbReference type="PANTHER" id="PTHR21228:SF40">
    <property type="entry name" value="LD45607P"/>
    <property type="match status" value="1"/>
</dbReference>
<dbReference type="GO" id="GO:0003723">
    <property type="term" value="F:RNA binding"/>
    <property type="evidence" value="ECO:0007669"/>
    <property type="project" value="TreeGrafter"/>
</dbReference>
<feature type="compositionally biased region" description="Basic and acidic residues" evidence="1">
    <location>
        <begin position="436"/>
        <end position="447"/>
    </location>
</feature>
<dbReference type="GO" id="GO:0035770">
    <property type="term" value="C:ribonucleoprotein granule"/>
    <property type="evidence" value="ECO:0007669"/>
    <property type="project" value="TreeGrafter"/>
</dbReference>
<feature type="region of interest" description="Disordered" evidence="1">
    <location>
        <begin position="31"/>
        <end position="53"/>
    </location>
</feature>
<accession>A0A6T0DSY7</accession>
<feature type="region of interest" description="Disordered" evidence="1">
    <location>
        <begin position="391"/>
        <end position="476"/>
    </location>
</feature>
<protein>
    <recommendedName>
        <fullName evidence="2">RNA-editing substrate-binding complex 6 protein domain-containing protein</fullName>
    </recommendedName>
</protein>
<dbReference type="InterPro" id="IPR050870">
    <property type="entry name" value="FAST_kinase"/>
</dbReference>
<name>A0A6T0DSY7_CHRCT</name>
<dbReference type="GO" id="GO:0005759">
    <property type="term" value="C:mitochondrial matrix"/>
    <property type="evidence" value="ECO:0007669"/>
    <property type="project" value="TreeGrafter"/>
</dbReference>
<dbReference type="EMBL" id="HBIZ01058877">
    <property type="protein sequence ID" value="CAE0784214.1"/>
    <property type="molecule type" value="Transcribed_RNA"/>
</dbReference>
<dbReference type="PANTHER" id="PTHR21228">
    <property type="entry name" value="FAST LEU-RICH DOMAIN-CONTAINING"/>
    <property type="match status" value="1"/>
</dbReference>
<dbReference type="AlphaFoldDB" id="A0A6T0DSY7"/>
<evidence type="ECO:0000313" key="4">
    <source>
        <dbReference type="EMBL" id="CAE0784214.1"/>
    </source>
</evidence>
<evidence type="ECO:0000259" key="2">
    <source>
        <dbReference type="Pfam" id="PF26188"/>
    </source>
</evidence>
<feature type="domain" description="RNA-editing substrate-binding complex 6 protein" evidence="2">
    <location>
        <begin position="149"/>
        <end position="292"/>
    </location>
</feature>
<dbReference type="Pfam" id="PF26188">
    <property type="entry name" value="RESC6"/>
    <property type="match status" value="1"/>
</dbReference>
<dbReference type="GO" id="GO:0044528">
    <property type="term" value="P:regulation of mitochondrial mRNA stability"/>
    <property type="evidence" value="ECO:0007669"/>
    <property type="project" value="TreeGrafter"/>
</dbReference>
<dbReference type="EMBL" id="HBIZ01058876">
    <property type="protein sequence ID" value="CAE0784213.1"/>
    <property type="molecule type" value="Transcribed_RNA"/>
</dbReference>
<dbReference type="InterPro" id="IPR058917">
    <property type="entry name" value="RESC6_dom"/>
</dbReference>
<reference evidence="3" key="1">
    <citation type="submission" date="2021-01" db="EMBL/GenBank/DDBJ databases">
        <authorList>
            <person name="Corre E."/>
            <person name="Pelletier E."/>
            <person name="Niang G."/>
            <person name="Scheremetjew M."/>
            <person name="Finn R."/>
            <person name="Kale V."/>
            <person name="Holt S."/>
            <person name="Cochrane G."/>
            <person name="Meng A."/>
            <person name="Brown T."/>
            <person name="Cohen L."/>
        </authorList>
    </citation>
    <scope>NUCLEOTIDE SEQUENCE</scope>
    <source>
        <strain evidence="3">CCMP645</strain>
    </source>
</reference>
<organism evidence="3">
    <name type="scientific">Chrysotila carterae</name>
    <name type="common">Marine alga</name>
    <name type="synonym">Syracosphaera carterae</name>
    <dbReference type="NCBI Taxonomy" id="13221"/>
    <lineage>
        <taxon>Eukaryota</taxon>
        <taxon>Haptista</taxon>
        <taxon>Haptophyta</taxon>
        <taxon>Prymnesiophyceae</taxon>
        <taxon>Isochrysidales</taxon>
        <taxon>Isochrysidaceae</taxon>
        <taxon>Chrysotila</taxon>
    </lineage>
</organism>
<feature type="compositionally biased region" description="Low complexity" evidence="1">
    <location>
        <begin position="31"/>
        <end position="40"/>
    </location>
</feature>
<evidence type="ECO:0000313" key="3">
    <source>
        <dbReference type="EMBL" id="CAE0784213.1"/>
    </source>
</evidence>
<feature type="compositionally biased region" description="Polar residues" evidence="1">
    <location>
        <begin position="391"/>
        <end position="400"/>
    </location>
</feature>
<proteinExistence type="predicted"/>
<evidence type="ECO:0000256" key="1">
    <source>
        <dbReference type="SAM" id="MobiDB-lite"/>
    </source>
</evidence>
<sequence>MLGIQHFSTARHMLSTARIASPLRRPALWRGSAGLSSRSSADTRLKRPKQPSRPTITAMIKEAGDYNSILDIVESHARRLNPIHLTATWTALSKLSEHKAVIRRHEQFKLLMEISEQSFGISEFTGQELALVAHSAAKLQGDARGELKEFFHSLADTSVSKMATFAPREMSITAWAFASSRQAQKPLFDALAREAISKMDEFKAQDISNMAWAFATAKIAAPELFEQLASAAISKVDDFAPQGLANMAWAFATAGQKPRKLFSAIGNSAAERAPDCKPRELANLAWAFATIEQNAAKMFNAFAEEAVQRADTFNDHDLVITTWAFATIGFRSEEFYEAMAATSRLRASAFTPKALSLAVTAFQRARHPVARFFAQKLEALTARTAKGRRSSLSAVGSYGQTRPAADDRRPSDGAGRTRGHGGNGNGGRVYQGADHAWPDHLLQEGKRNSFYPDGDEASATRWKKARRKVVDKDSGW</sequence>
<dbReference type="GO" id="GO:0000963">
    <property type="term" value="P:mitochondrial RNA processing"/>
    <property type="evidence" value="ECO:0007669"/>
    <property type="project" value="TreeGrafter"/>
</dbReference>
<feature type="compositionally biased region" description="Gly residues" evidence="1">
    <location>
        <begin position="420"/>
        <end position="429"/>
    </location>
</feature>